<comment type="caution">
    <text evidence="1">The sequence shown here is derived from an EMBL/GenBank/DDBJ whole genome shotgun (WGS) entry which is preliminary data.</text>
</comment>
<sequence length="109" mass="12196">MKQIKAFVHRNRVSDLIHALGASGFQRLSLFDVKGLLRALSSREQQFSVEFGDQVISEVQMELFCEDGDVARAVEIFQRTGRTGRAEAGWIYISQVEHAVIIGEGDQEA</sequence>
<dbReference type="EMBL" id="JALGCL010000001">
    <property type="protein sequence ID" value="MCJ0825108.1"/>
    <property type="molecule type" value="Genomic_DNA"/>
</dbReference>
<dbReference type="PROSITE" id="PS51343">
    <property type="entry name" value="PII_GLNB_DOM"/>
    <property type="match status" value="1"/>
</dbReference>
<dbReference type="InterPro" id="IPR011322">
    <property type="entry name" value="N-reg_PII-like_a/b"/>
</dbReference>
<keyword evidence="2" id="KW-1185">Reference proteome</keyword>
<evidence type="ECO:0000313" key="2">
    <source>
        <dbReference type="Proteomes" id="UP001165423"/>
    </source>
</evidence>
<accession>A0ABT0A296</accession>
<evidence type="ECO:0000313" key="1">
    <source>
        <dbReference type="EMBL" id="MCJ0825108.1"/>
    </source>
</evidence>
<gene>
    <name evidence="1" type="ORF">MQC88_03910</name>
</gene>
<dbReference type="SUPFAM" id="SSF54913">
    <property type="entry name" value="GlnB-like"/>
    <property type="match status" value="1"/>
</dbReference>
<dbReference type="Gene3D" id="3.30.70.120">
    <property type="match status" value="1"/>
</dbReference>
<dbReference type="SMART" id="SM00938">
    <property type="entry name" value="P-II"/>
    <property type="match status" value="1"/>
</dbReference>
<dbReference type="PANTHER" id="PTHR30115">
    <property type="entry name" value="NITROGEN REGULATORY PROTEIN P-II"/>
    <property type="match status" value="1"/>
</dbReference>
<reference evidence="1 2" key="1">
    <citation type="submission" date="2022-03" db="EMBL/GenBank/DDBJ databases">
        <title>Luteimonas soily sp. nov., a novel bacterium isolated from the soil.</title>
        <authorList>
            <person name="Zhang X."/>
        </authorList>
    </citation>
    <scope>NUCLEOTIDE SEQUENCE [LARGE SCALE GENOMIC DNA]</scope>
    <source>
        <strain evidence="1 2">50</strain>
    </source>
</reference>
<dbReference type="Pfam" id="PF00543">
    <property type="entry name" value="P-II"/>
    <property type="match status" value="1"/>
</dbReference>
<dbReference type="Proteomes" id="UP001165423">
    <property type="component" value="Unassembled WGS sequence"/>
</dbReference>
<dbReference type="InterPro" id="IPR002187">
    <property type="entry name" value="N-reg_PII"/>
</dbReference>
<dbReference type="PANTHER" id="PTHR30115:SF11">
    <property type="entry name" value="NITROGEN REGULATORY PROTEIN P-II HOMOLOG"/>
    <property type="match status" value="1"/>
</dbReference>
<dbReference type="InterPro" id="IPR015867">
    <property type="entry name" value="N-reg_PII/ATP_PRibTrfase_C"/>
</dbReference>
<proteinExistence type="predicted"/>
<dbReference type="PRINTS" id="PR00340">
    <property type="entry name" value="PIIGLNB"/>
</dbReference>
<protein>
    <submittedName>
        <fullName evidence="1">P-II family nitrogen regulator</fullName>
    </submittedName>
</protein>
<dbReference type="RefSeq" id="WP_243319304.1">
    <property type="nucleotide sequence ID" value="NZ_JALGCL010000001.1"/>
</dbReference>
<organism evidence="1 2">
    <name type="scientific">Cognatiluteimonas sedimenti</name>
    <dbReference type="NCBI Taxonomy" id="2927791"/>
    <lineage>
        <taxon>Bacteria</taxon>
        <taxon>Pseudomonadati</taxon>
        <taxon>Pseudomonadota</taxon>
        <taxon>Gammaproteobacteria</taxon>
        <taxon>Lysobacterales</taxon>
        <taxon>Lysobacteraceae</taxon>
        <taxon>Cognatiluteimonas</taxon>
    </lineage>
</organism>
<name>A0ABT0A296_9GAMM</name>